<accession>A0ABY7NS42</accession>
<keyword evidence="2" id="KW-1185">Reference proteome</keyword>
<evidence type="ECO:0000313" key="2">
    <source>
        <dbReference type="Proteomes" id="UP001210865"/>
    </source>
</evidence>
<reference evidence="1 2" key="1">
    <citation type="submission" date="2022-12" db="EMBL/GenBank/DDBJ databases">
        <title>Sphingomonas abieness sp. nov., an endophytic bacterium isolated from Abies koreana.</title>
        <authorList>
            <person name="Jiang L."/>
            <person name="Lee J."/>
        </authorList>
    </citation>
    <scope>NUCLEOTIDE SEQUENCE [LARGE SCALE GENOMIC DNA]</scope>
    <source>
        <strain evidence="2">PAMB 00755</strain>
    </source>
</reference>
<gene>
    <name evidence="1" type="ORF">PBT88_09590</name>
</gene>
<dbReference type="EMBL" id="CP115174">
    <property type="protein sequence ID" value="WBO24323.1"/>
    <property type="molecule type" value="Genomic_DNA"/>
</dbReference>
<evidence type="ECO:0000313" key="1">
    <source>
        <dbReference type="EMBL" id="WBO24323.1"/>
    </source>
</evidence>
<organism evidence="1 2">
    <name type="scientific">Sphingomonas abietis</name>
    <dbReference type="NCBI Taxonomy" id="3012344"/>
    <lineage>
        <taxon>Bacteria</taxon>
        <taxon>Pseudomonadati</taxon>
        <taxon>Pseudomonadota</taxon>
        <taxon>Alphaproteobacteria</taxon>
        <taxon>Sphingomonadales</taxon>
        <taxon>Sphingomonadaceae</taxon>
        <taxon>Sphingomonas</taxon>
    </lineage>
</organism>
<proteinExistence type="predicted"/>
<sequence>MSATPKKKKPVKRAVPYAEVAAALLSLPATREGFEGLTATLIDAATGGTLRLLASGDQLGVDGIADPVGPGPRRAMQSKSYKASTSLDRNGLVGEMASAHEAWPGIDCWILVSTKSLQGTAARTVRNFAETLGWGFVALDWSEIAPGFPRLATLCAAYPDHASAWGEMAAVRASLDAIAAAPGFSAARDKVLAELRATDTGFVAARENAVSDLNRLFADAEAARAIVGPSPALLVSAPPVPRIALRASVATWWSTDSQAAVLLGLEGMGKTWGALDALRALALAEHGPLPIVIGAAAAVLAANGLDAVIAALGRIGEEAGLRVADPPRFWRRRLTLWGEGAGEAGQPRLLVLVDGLDEIAPFDWPAWLAPLRVAERTGLIRLILTCRDDEWRHRVAPGLAPAPSVLPVGRFSTAERDAYLRSRDVDPGLVSAVVLAAALHPRTAFHLTRLADEIGDLTRITREQLLLRDFQNLCLVKGGPATPAVFEGLVREMATQAQAAALRQQAYSVTSGTVLDTAAELSGDTRDRMRRVLGDLVSGAWLERDADDPTRFGFTDRGLPDAVGLALARLIRRLDVPAALAEIDRFLEPWGADDLVEKVLRTCATALIVDPQVPDALCTAVLERWHAHPMHGNGGQDFWRRLHIFRPTIFLDVCERQALRGDWLLAWGVACLWEDHPRMRLMIAARLHAWLTPIPVPEVQSASRPQDSDTLNRTRARQLRRLRALDRRLPGVWEARIGRPASEVPEGLGRLAARVIGYLPRLPFVSILRDWALHCAAAGRQIHVHEVEALLRDDHAEDAEAVFVAVRAVAEALASEGRDVARTAAALLLRCAGDPDDAARAEAWLPAAPARVRRYAIERMSDDAGPVLVRGHDRMLRPLQLIEALTGEVGDPAVTLSEPLADALQAAVDTLVPADMVELFSQDGRPATVLLRWHPERFFTLWRAYLLNQPVPEDDHDRADYRRIAQGALPILTEAERAALAARLEASAAPDGTGRGAATALRMTHAPLADQIALLIVTPLAQWPAAYRYLLDPPASDEREQLIAQLDFTAEPDLLRRNLILAVALIERFGQIMVSRDWSGAFTLADPDAQRDALRIAHYAGGEAAAEAFAPLGQNSANAANPVLGFEISGLLSNLGDAALRPNLARLDAETLSHVYLGRPALCDEVLPLWRAWMVDRIAVPRRSHGFGADRAYYVDRDEAYAAYVVAEPDQATALLRGAWDDAKTRQNIVFDHGGGPTWPLLQALAPSHPDLVKEIWRGVAGEGGVMWATDDQAFPAKLPAGTMFDDVRAEMLDRPTKDGRLFDMVRALERGGHLDFLIGWIERGLAAVLPATRARVITVAGFLDASDAAVALWDGPLAARPAAGWLADVYDVSAKWFSCARVARHWYLVMREATTEPEALRAFWLLNRVADTRMWLFSRQEPYKVPHDSFRAQWLDFFRDGVKAAREAPAKEIAQSYFHGPSLGDVIDAH</sequence>
<dbReference type="RefSeq" id="WP_270078950.1">
    <property type="nucleotide sequence ID" value="NZ_CP115174.1"/>
</dbReference>
<protein>
    <recommendedName>
        <fullName evidence="3">NACHT domain-containing protein</fullName>
    </recommendedName>
</protein>
<dbReference type="Proteomes" id="UP001210865">
    <property type="component" value="Chromosome"/>
</dbReference>
<name>A0ABY7NS42_9SPHN</name>
<evidence type="ECO:0008006" key="3">
    <source>
        <dbReference type="Google" id="ProtNLM"/>
    </source>
</evidence>